<dbReference type="RefSeq" id="WP_052820725.1">
    <property type="nucleotide sequence ID" value="NZ_PVWT01000152.1"/>
</dbReference>
<evidence type="ECO:0000259" key="3">
    <source>
        <dbReference type="SMART" id="SM00903"/>
    </source>
</evidence>
<dbReference type="InterPro" id="IPR012349">
    <property type="entry name" value="Split_barrel_FMN-bd"/>
</dbReference>
<dbReference type="InterPro" id="IPR002563">
    <property type="entry name" value="Flavin_Rdtase-like_dom"/>
</dbReference>
<dbReference type="PANTHER" id="PTHR30466:SF11">
    <property type="entry name" value="FLAVIN-DEPENDENT MONOOXYGENASE, REDUCTASE SUBUNIT HSAB"/>
    <property type="match status" value="1"/>
</dbReference>
<dbReference type="GO" id="GO:0010181">
    <property type="term" value="F:FMN binding"/>
    <property type="evidence" value="ECO:0007669"/>
    <property type="project" value="InterPro"/>
</dbReference>
<evidence type="ECO:0000313" key="6">
    <source>
        <dbReference type="Proteomes" id="UP000500870"/>
    </source>
</evidence>
<dbReference type="GO" id="GO:0042602">
    <property type="term" value="F:riboflavin reductase (NADPH) activity"/>
    <property type="evidence" value="ECO:0007669"/>
    <property type="project" value="TreeGrafter"/>
</dbReference>
<keyword evidence="7" id="KW-1185">Reference proteome</keyword>
<reference evidence="4" key="1">
    <citation type="submission" date="2019-07" db="EMBL/GenBank/DDBJ databases">
        <title>FDA dAtabase for Regulatory Grade micrObial Sequences (FDA-ARGOS): Supporting development and validation of Infectious Disease Dx tests.</title>
        <authorList>
            <person name="Bachman M."/>
            <person name="Young C."/>
            <person name="Tallon L."/>
            <person name="Sadzewicz L."/>
            <person name="Vavikolanu K."/>
            <person name="Mehta A."/>
            <person name="Aluvathingal J."/>
            <person name="Nadendla S."/>
            <person name="Nandy P."/>
            <person name="Geyer C."/>
            <person name="Yan Y."/>
            <person name="Sichtig H."/>
        </authorList>
    </citation>
    <scope>NUCLEOTIDE SEQUENCE</scope>
    <source>
        <strain evidence="4">FDAARGOS_618</strain>
        <plasmid evidence="4">unnamed2</plasmid>
    </source>
</reference>
<dbReference type="EMBL" id="JABRWM010000002">
    <property type="protein sequence ID" value="NRF17984.1"/>
    <property type="molecule type" value="Genomic_DNA"/>
</dbReference>
<keyword evidence="2" id="KW-0560">Oxidoreductase</keyword>
<dbReference type="Gene3D" id="2.30.110.10">
    <property type="entry name" value="Electron Transport, Fmn-binding Protein, Chain A"/>
    <property type="match status" value="1"/>
</dbReference>
<evidence type="ECO:0000256" key="2">
    <source>
        <dbReference type="ARBA" id="ARBA00023002"/>
    </source>
</evidence>
<comment type="similarity">
    <text evidence="1">Belongs to the non-flavoprotein flavin reductase family.</text>
</comment>
<reference evidence="5 6" key="2">
    <citation type="submission" date="2020-04" db="EMBL/GenBank/DDBJ databases">
        <title>FDA dAtabase for Regulatory Grade micrObial Sequences (FDA-ARGOS): Supporting development and validation of Infectious Disease Dx tests.</title>
        <authorList>
            <person name="Sciortino C."/>
            <person name="Tallon L."/>
            <person name="Sadzewicz L."/>
            <person name="Vavikolanu K."/>
            <person name="Mehta A."/>
            <person name="Aluvathingal J."/>
            <person name="Nadendla S."/>
            <person name="Nandy P."/>
            <person name="Geyer C."/>
            <person name="Yan Y."/>
            <person name="Sichtig H."/>
        </authorList>
    </citation>
    <scope>NUCLEOTIDE SEQUENCE [LARGE SCALE GENOMIC DNA]</scope>
    <source>
        <strain evidence="5 6">FDAARGOS_633</strain>
        <plasmid evidence="5 6">unnamed1</plasmid>
    </source>
</reference>
<dbReference type="PANTHER" id="PTHR30466">
    <property type="entry name" value="FLAVIN REDUCTASE"/>
    <property type="match status" value="1"/>
</dbReference>
<name>A0A6H0ZJW7_9HYPH</name>
<gene>
    <name evidence="4" type="ORF">FOB26_02310</name>
    <name evidence="5" type="ORF">FOB41_02105</name>
</gene>
<dbReference type="InterPro" id="IPR050268">
    <property type="entry name" value="NADH-dep_flavin_reductase"/>
</dbReference>
<organism evidence="5 6">
    <name type="scientific">Agrobacterium pusense</name>
    <dbReference type="NCBI Taxonomy" id="648995"/>
    <lineage>
        <taxon>Bacteria</taxon>
        <taxon>Pseudomonadati</taxon>
        <taxon>Pseudomonadota</taxon>
        <taxon>Alphaproteobacteria</taxon>
        <taxon>Hyphomicrobiales</taxon>
        <taxon>Rhizobiaceae</taxon>
        <taxon>Rhizobium/Agrobacterium group</taxon>
        <taxon>Agrobacterium</taxon>
    </lineage>
</organism>
<evidence type="ECO:0000313" key="4">
    <source>
        <dbReference type="EMBL" id="NRF17984.1"/>
    </source>
</evidence>
<dbReference type="Proteomes" id="UP001155820">
    <property type="component" value="Unassembled WGS sequence"/>
</dbReference>
<dbReference type="SMART" id="SM00903">
    <property type="entry name" value="Flavin_Reduct"/>
    <property type="match status" value="1"/>
</dbReference>
<geneLocation type="plasmid" evidence="4">
    <name>unnamed2</name>
</geneLocation>
<proteinExistence type="inferred from homology"/>
<dbReference type="SUPFAM" id="SSF50475">
    <property type="entry name" value="FMN-binding split barrel"/>
    <property type="match status" value="1"/>
</dbReference>
<dbReference type="AlphaFoldDB" id="A0A6H0ZJW7"/>
<evidence type="ECO:0000313" key="7">
    <source>
        <dbReference type="Proteomes" id="UP001155820"/>
    </source>
</evidence>
<evidence type="ECO:0000256" key="1">
    <source>
        <dbReference type="ARBA" id="ARBA00008898"/>
    </source>
</evidence>
<dbReference type="Pfam" id="PF01613">
    <property type="entry name" value="Flavin_Reduct"/>
    <property type="match status" value="1"/>
</dbReference>
<geneLocation type="plasmid" evidence="5 6">
    <name>unnamed1</name>
</geneLocation>
<sequence>MAEIELTEALKGFHRSFPTGVTIVATSTEGSPFGLAVNAFCSVSLDPPMVMVCVKATSSTYEKLFSGDRLGVSILANDQAQVVGVFAKSGIDKFAQVKWSPGETGAPLIDGASAQLEFHVTSRMLAGTHAIFVGEVTHASFSGTPPLIYVGGSLFDGGQLVPV</sequence>
<protein>
    <submittedName>
        <fullName evidence="5">Flavin reductase family protein</fullName>
    </submittedName>
</protein>
<keyword evidence="5" id="KW-0614">Plasmid</keyword>
<feature type="domain" description="Flavin reductase like" evidence="3">
    <location>
        <begin position="14"/>
        <end position="156"/>
    </location>
</feature>
<dbReference type="Proteomes" id="UP000500870">
    <property type="component" value="Plasmid unnamed1"/>
</dbReference>
<evidence type="ECO:0000313" key="5">
    <source>
        <dbReference type="EMBL" id="QIX20070.1"/>
    </source>
</evidence>
<accession>A0A6H0ZJW7</accession>
<dbReference type="EMBL" id="CP050897">
    <property type="protein sequence ID" value="QIX20070.1"/>
    <property type="molecule type" value="Genomic_DNA"/>
</dbReference>